<reference evidence="2 3" key="1">
    <citation type="journal article" date="2024" name="IMA Fungus">
        <title>IMA Genome - F19 : A genome assembly and annotation guide to empower mycologists, including annotated draft genome sequences of Ceratocystis pirilliformis, Diaporthe australafricana, Fusarium ophioides, Paecilomyces lecythidis, and Sporothrix stenoceras.</title>
        <authorList>
            <person name="Aylward J."/>
            <person name="Wilson A.M."/>
            <person name="Visagie C.M."/>
            <person name="Spraker J."/>
            <person name="Barnes I."/>
            <person name="Buitendag C."/>
            <person name="Ceriani C."/>
            <person name="Del Mar Angel L."/>
            <person name="du Plessis D."/>
            <person name="Fuchs T."/>
            <person name="Gasser K."/>
            <person name="Kramer D."/>
            <person name="Li W."/>
            <person name="Munsamy K."/>
            <person name="Piso A."/>
            <person name="Price J.L."/>
            <person name="Sonnekus B."/>
            <person name="Thomas C."/>
            <person name="van der Nest A."/>
            <person name="van Dijk A."/>
            <person name="van Heerden A."/>
            <person name="van Vuuren N."/>
            <person name="Yilmaz N."/>
            <person name="Duong T.A."/>
            <person name="van der Merwe N.A."/>
            <person name="Wingfield M.J."/>
            <person name="Wingfield B.D."/>
        </authorList>
    </citation>
    <scope>NUCLEOTIDE SEQUENCE [LARGE SCALE GENOMIC DNA]</scope>
    <source>
        <strain evidence="2 3">CMW 18300</strain>
    </source>
</reference>
<feature type="domain" description="Nudix hydrolase" evidence="1">
    <location>
        <begin position="138"/>
        <end position="281"/>
    </location>
</feature>
<dbReference type="InterPro" id="IPR000086">
    <property type="entry name" value="NUDIX_hydrolase_dom"/>
</dbReference>
<dbReference type="EMBL" id="JAWRVE010000042">
    <property type="protein sequence ID" value="KAL1869137.1"/>
    <property type="molecule type" value="Genomic_DNA"/>
</dbReference>
<evidence type="ECO:0000259" key="1">
    <source>
        <dbReference type="PROSITE" id="PS51462"/>
    </source>
</evidence>
<dbReference type="Gene3D" id="3.90.79.10">
    <property type="entry name" value="Nucleoside Triphosphate Pyrophosphohydrolase"/>
    <property type="match status" value="1"/>
</dbReference>
<keyword evidence="3" id="KW-1185">Reference proteome</keyword>
<evidence type="ECO:0000313" key="3">
    <source>
        <dbReference type="Proteomes" id="UP001583177"/>
    </source>
</evidence>
<sequence>MAAKPPFTNLQLVELVDNWPYFTEDPDAYRQHLRRYHYVLIEGYDKPFGYVHNQLVEQLDWPDYWKIDSEKRLLTLTSASDFQTRSHLMNETLRKNHESQKVPVLARWSKEDFPMYSATGEHVLTMNGCGVEMLGIVNFSVHMVGWVMTAEGIKIWVPRRATARMSYPGMLDNTVGGSLPAGEKPIDGIVRECEEEICIEPSFTRANINPCGTNSFQLSLTDSQIPACQHQVQYLYEMELRQDIVPRIGDGEVGELHLMTVDQVREAMRNGEFKLSCNMTYMAFLIRHGYINAENEPDLPEICARLHRRHQLFIV</sequence>
<proteinExistence type="predicted"/>
<dbReference type="SUPFAM" id="SSF55811">
    <property type="entry name" value="Nudix"/>
    <property type="match status" value="1"/>
</dbReference>
<protein>
    <recommendedName>
        <fullName evidence="1">Nudix hydrolase domain-containing protein</fullName>
    </recommendedName>
</protein>
<accession>A0ABR3X093</accession>
<dbReference type="PANTHER" id="PTHR13622:SF8">
    <property type="entry name" value="THIAMIN PYROPHOSPHOKINASE 1"/>
    <property type="match status" value="1"/>
</dbReference>
<dbReference type="Pfam" id="PF00293">
    <property type="entry name" value="NUDIX"/>
    <property type="match status" value="1"/>
</dbReference>
<dbReference type="Pfam" id="PF15916">
    <property type="entry name" value="DUF4743"/>
    <property type="match status" value="1"/>
</dbReference>
<dbReference type="InterPro" id="IPR015797">
    <property type="entry name" value="NUDIX_hydrolase-like_dom_sf"/>
</dbReference>
<dbReference type="Proteomes" id="UP001583177">
    <property type="component" value="Unassembled WGS sequence"/>
</dbReference>
<dbReference type="PROSITE" id="PS51462">
    <property type="entry name" value="NUDIX"/>
    <property type="match status" value="1"/>
</dbReference>
<comment type="caution">
    <text evidence="2">The sequence shown here is derived from an EMBL/GenBank/DDBJ whole genome shotgun (WGS) entry which is preliminary data.</text>
</comment>
<dbReference type="CDD" id="cd03676">
    <property type="entry name" value="NUDIX_Tnr3_like"/>
    <property type="match status" value="1"/>
</dbReference>
<organism evidence="2 3">
    <name type="scientific">Diaporthe australafricana</name>
    <dbReference type="NCBI Taxonomy" id="127596"/>
    <lineage>
        <taxon>Eukaryota</taxon>
        <taxon>Fungi</taxon>
        <taxon>Dikarya</taxon>
        <taxon>Ascomycota</taxon>
        <taxon>Pezizomycotina</taxon>
        <taxon>Sordariomycetes</taxon>
        <taxon>Sordariomycetidae</taxon>
        <taxon>Diaporthales</taxon>
        <taxon>Diaporthaceae</taxon>
        <taxon>Diaporthe</taxon>
    </lineage>
</organism>
<dbReference type="InterPro" id="IPR031804">
    <property type="entry name" value="DUF4743"/>
</dbReference>
<name>A0ABR3X093_9PEZI</name>
<dbReference type="PANTHER" id="PTHR13622">
    <property type="entry name" value="THIAMIN PYROPHOSPHOKINASE"/>
    <property type="match status" value="1"/>
</dbReference>
<gene>
    <name evidence="2" type="ORF">Daus18300_005673</name>
</gene>
<evidence type="ECO:0000313" key="2">
    <source>
        <dbReference type="EMBL" id="KAL1869137.1"/>
    </source>
</evidence>